<sequence length="120" mass="14073">MVVEWNNLFVPCIVVPRNPYIIFFLMSEASDYACIRRKKIKLGSSELQVFRVFKTSSSEPFVFQKHKSSASRLVHQNFCLQIFITWFLDRVSDFTLQSLLKRFATVHQNLYSAEVKLGLF</sequence>
<protein>
    <submittedName>
        <fullName evidence="1">Uncharacterized protein</fullName>
    </submittedName>
</protein>
<gene>
    <name evidence="1" type="ORF">VFH_V150440</name>
</gene>
<accession>A0AAV1AX74</accession>
<dbReference type="AlphaFoldDB" id="A0AAV1AX74"/>
<name>A0AAV1AX74_VICFA</name>
<reference evidence="1 2" key="1">
    <citation type="submission" date="2023-01" db="EMBL/GenBank/DDBJ databases">
        <authorList>
            <person name="Kreplak J."/>
        </authorList>
    </citation>
    <scope>NUCLEOTIDE SEQUENCE [LARGE SCALE GENOMIC DNA]</scope>
</reference>
<evidence type="ECO:0000313" key="1">
    <source>
        <dbReference type="EMBL" id="CAI8614861.1"/>
    </source>
</evidence>
<keyword evidence="2" id="KW-1185">Reference proteome</keyword>
<dbReference type="EMBL" id="OX451740">
    <property type="protein sequence ID" value="CAI8614861.1"/>
    <property type="molecule type" value="Genomic_DNA"/>
</dbReference>
<proteinExistence type="predicted"/>
<organism evidence="1 2">
    <name type="scientific">Vicia faba</name>
    <name type="common">Broad bean</name>
    <name type="synonym">Faba vulgaris</name>
    <dbReference type="NCBI Taxonomy" id="3906"/>
    <lineage>
        <taxon>Eukaryota</taxon>
        <taxon>Viridiplantae</taxon>
        <taxon>Streptophyta</taxon>
        <taxon>Embryophyta</taxon>
        <taxon>Tracheophyta</taxon>
        <taxon>Spermatophyta</taxon>
        <taxon>Magnoliopsida</taxon>
        <taxon>eudicotyledons</taxon>
        <taxon>Gunneridae</taxon>
        <taxon>Pentapetalae</taxon>
        <taxon>rosids</taxon>
        <taxon>fabids</taxon>
        <taxon>Fabales</taxon>
        <taxon>Fabaceae</taxon>
        <taxon>Papilionoideae</taxon>
        <taxon>50 kb inversion clade</taxon>
        <taxon>NPAAA clade</taxon>
        <taxon>Hologalegina</taxon>
        <taxon>IRL clade</taxon>
        <taxon>Fabeae</taxon>
        <taxon>Vicia</taxon>
    </lineage>
</organism>
<dbReference type="Proteomes" id="UP001157006">
    <property type="component" value="Chromosome 5"/>
</dbReference>
<evidence type="ECO:0000313" key="2">
    <source>
        <dbReference type="Proteomes" id="UP001157006"/>
    </source>
</evidence>